<dbReference type="Proteomes" id="UP000282007">
    <property type="component" value="Chromosome"/>
</dbReference>
<reference evidence="3 4" key="1">
    <citation type="journal article" date="2015" name="Stand. Genomic Sci.">
        <title>Genomic Encyclopedia of Bacterial and Archaeal Type Strains, Phase III: the genomes of soil and plant-associated and newly described type strains.</title>
        <authorList>
            <person name="Whitman W.B."/>
            <person name="Woyke T."/>
            <person name="Klenk H.P."/>
            <person name="Zhou Y."/>
            <person name="Lilburn T.G."/>
            <person name="Beck B.J."/>
            <person name="De Vos P."/>
            <person name="Vandamme P."/>
            <person name="Eisen J.A."/>
            <person name="Garrity G."/>
            <person name="Hugenholtz P."/>
            <person name="Kyrpides N.C."/>
        </authorList>
    </citation>
    <scope>NUCLEOTIDE SEQUENCE [LARGE SCALE GENOMIC DNA]</scope>
    <source>
        <strain evidence="3 4">CGMCC 1.10124</strain>
    </source>
</reference>
<name>A0A3M0D4I6_9EURY</name>
<gene>
    <name evidence="3" type="ORF">ATH50_2328</name>
    <name evidence="2" type="ORF">DU502_05760</name>
</gene>
<keyword evidence="1" id="KW-0812">Transmembrane</keyword>
<feature type="transmembrane region" description="Helical" evidence="1">
    <location>
        <begin position="53"/>
        <end position="71"/>
    </location>
</feature>
<reference evidence="2 5" key="2">
    <citation type="submission" date="2018-07" db="EMBL/GenBank/DDBJ databases">
        <title>Genome sequences of Haloplanus aerogenes JCM 16430T.</title>
        <authorList>
            <person name="Kim Y.B."/>
            <person name="Roh S.W."/>
        </authorList>
    </citation>
    <scope>NUCLEOTIDE SEQUENCE [LARGE SCALE GENOMIC DNA]</scope>
    <source>
        <strain evidence="2 5">JCM 16430</strain>
    </source>
</reference>
<evidence type="ECO:0000256" key="1">
    <source>
        <dbReference type="SAM" id="Phobius"/>
    </source>
</evidence>
<sequence>MTLGSVELSRVVRRFRRAVRDPSEYRWLHPLLATSAWLLKLPGMRPRAPKRNVILGLIYLYGLLVLLSIGSV</sequence>
<dbReference type="RefSeq" id="WP_124897031.1">
    <property type="nucleotide sequence ID" value="NZ_CP034145.1"/>
</dbReference>
<keyword evidence="1" id="KW-1133">Transmembrane helix</keyword>
<evidence type="ECO:0000313" key="3">
    <source>
        <dbReference type="EMBL" id="RMB13886.1"/>
    </source>
</evidence>
<dbReference type="KEGG" id="haer:DU502_05760"/>
<dbReference type="EMBL" id="REFS01000004">
    <property type="protein sequence ID" value="RMB13886.1"/>
    <property type="molecule type" value="Genomic_DNA"/>
</dbReference>
<keyword evidence="5" id="KW-1185">Reference proteome</keyword>
<dbReference type="GeneID" id="38470772"/>
<dbReference type="Proteomes" id="UP000277326">
    <property type="component" value="Unassembled WGS sequence"/>
</dbReference>
<dbReference type="EMBL" id="CP034145">
    <property type="protein sequence ID" value="AZH24903.1"/>
    <property type="molecule type" value="Genomic_DNA"/>
</dbReference>
<accession>A0A3M0D4I6</accession>
<dbReference type="AlphaFoldDB" id="A0A3M0D4I6"/>
<evidence type="ECO:0000313" key="4">
    <source>
        <dbReference type="Proteomes" id="UP000277326"/>
    </source>
</evidence>
<evidence type="ECO:0000313" key="5">
    <source>
        <dbReference type="Proteomes" id="UP000282007"/>
    </source>
</evidence>
<evidence type="ECO:0000313" key="2">
    <source>
        <dbReference type="EMBL" id="AZH24903.1"/>
    </source>
</evidence>
<proteinExistence type="predicted"/>
<reference evidence="3" key="3">
    <citation type="submission" date="2018-10" db="EMBL/GenBank/DDBJ databases">
        <authorList>
            <person name="Whitman W."/>
            <person name="Huntemann M."/>
            <person name="Clum A."/>
            <person name="Pillay M."/>
            <person name="Palaniappan K."/>
            <person name="Varghese N."/>
            <person name="Mikhailova N."/>
            <person name="Stamatis D."/>
            <person name="Reddy T."/>
            <person name="Daum C."/>
            <person name="Shapiro N."/>
            <person name="Ivanova N."/>
            <person name="Kyrpides N."/>
            <person name="Woyke T."/>
        </authorList>
    </citation>
    <scope>NUCLEOTIDE SEQUENCE</scope>
    <source>
        <strain evidence="3">CGMCC 1.10124</strain>
    </source>
</reference>
<protein>
    <submittedName>
        <fullName evidence="3">Uncharacterized protein</fullName>
    </submittedName>
</protein>
<dbReference type="OrthoDB" id="307887at2157"/>
<keyword evidence="1" id="KW-0472">Membrane</keyword>
<organism evidence="3 4">
    <name type="scientific">Haloplanus aerogenes</name>
    <dbReference type="NCBI Taxonomy" id="660522"/>
    <lineage>
        <taxon>Archaea</taxon>
        <taxon>Methanobacteriati</taxon>
        <taxon>Methanobacteriota</taxon>
        <taxon>Stenosarchaea group</taxon>
        <taxon>Halobacteria</taxon>
        <taxon>Halobacteriales</taxon>
        <taxon>Haloferacaceae</taxon>
        <taxon>Haloplanus</taxon>
    </lineage>
</organism>